<dbReference type="Proteomes" id="UP001589896">
    <property type="component" value="Unassembled WGS sequence"/>
</dbReference>
<keyword evidence="2" id="KW-0812">Transmembrane</keyword>
<keyword evidence="2" id="KW-1133">Transmembrane helix</keyword>
<feature type="transmembrane region" description="Helical" evidence="2">
    <location>
        <begin position="21"/>
        <end position="39"/>
    </location>
</feature>
<dbReference type="NCBIfam" id="TIGR02458">
    <property type="entry name" value="CbtA"/>
    <property type="match status" value="1"/>
</dbReference>
<dbReference type="EMBL" id="JBHLTG010000004">
    <property type="protein sequence ID" value="MFC0679767.1"/>
    <property type="molecule type" value="Genomic_DNA"/>
</dbReference>
<feature type="transmembrane region" description="Helical" evidence="2">
    <location>
        <begin position="104"/>
        <end position="125"/>
    </location>
</feature>
<name>A0ABV6RTM2_9GAMM</name>
<keyword evidence="4" id="KW-1185">Reference proteome</keyword>
<feature type="compositionally biased region" description="Basic and acidic residues" evidence="1">
    <location>
        <begin position="68"/>
        <end position="91"/>
    </location>
</feature>
<evidence type="ECO:0000256" key="1">
    <source>
        <dbReference type="SAM" id="MobiDB-lite"/>
    </source>
</evidence>
<accession>A0ABV6RTM2</accession>
<dbReference type="Pfam" id="PF09490">
    <property type="entry name" value="CbtA"/>
    <property type="match status" value="1"/>
</dbReference>
<feature type="transmembrane region" description="Helical" evidence="2">
    <location>
        <begin position="229"/>
        <end position="253"/>
    </location>
</feature>
<feature type="transmembrane region" description="Helical" evidence="2">
    <location>
        <begin position="198"/>
        <end position="217"/>
    </location>
</feature>
<sequence length="257" mass="26593">MPLSASPTASDSFSLGTFKRIVLAAVLAGSVAGVALTAVQGMQVVPLILQAEVYEAAAPDAAQAPEAARPHEHAEAQPAAHEHEDDHHHDANAWQPEDGVERTAYTALANISLGVGFALLLIACISLRDRPTTWRSGLLWGLGGYLTFFVAPSLGLPPEVPGTAGAALGDRQLWWAGTAACTAGGLALLSFARGGIRWAGLALLALPHLIGAPQPVVHSSTAPQELARAFVFATAIANAAFWLCLGACAGHFYKKAA</sequence>
<dbReference type="RefSeq" id="WP_386670835.1">
    <property type="nucleotide sequence ID" value="NZ_JBHLTG010000004.1"/>
</dbReference>
<proteinExistence type="predicted"/>
<organism evidence="3 4">
    <name type="scientific">Lysobacter korlensis</name>
    <dbReference type="NCBI Taxonomy" id="553636"/>
    <lineage>
        <taxon>Bacteria</taxon>
        <taxon>Pseudomonadati</taxon>
        <taxon>Pseudomonadota</taxon>
        <taxon>Gammaproteobacteria</taxon>
        <taxon>Lysobacterales</taxon>
        <taxon>Lysobacteraceae</taxon>
        <taxon>Lysobacter</taxon>
    </lineage>
</organism>
<evidence type="ECO:0000313" key="3">
    <source>
        <dbReference type="EMBL" id="MFC0679767.1"/>
    </source>
</evidence>
<gene>
    <name evidence="3" type="ORF">ACFFGH_18155</name>
</gene>
<evidence type="ECO:0000313" key="4">
    <source>
        <dbReference type="Proteomes" id="UP001589896"/>
    </source>
</evidence>
<feature type="transmembrane region" description="Helical" evidence="2">
    <location>
        <begin position="174"/>
        <end position="191"/>
    </location>
</feature>
<protein>
    <submittedName>
        <fullName evidence="3">CbtA family protein</fullName>
    </submittedName>
</protein>
<keyword evidence="2" id="KW-0472">Membrane</keyword>
<reference evidence="3 4" key="1">
    <citation type="submission" date="2024-09" db="EMBL/GenBank/DDBJ databases">
        <authorList>
            <person name="Sun Q."/>
            <person name="Mori K."/>
        </authorList>
    </citation>
    <scope>NUCLEOTIDE SEQUENCE [LARGE SCALE GENOMIC DNA]</scope>
    <source>
        <strain evidence="3 4">KCTC 23076</strain>
    </source>
</reference>
<dbReference type="InterPro" id="IPR012666">
    <property type="entry name" value="CbtA_put"/>
</dbReference>
<feature type="region of interest" description="Disordered" evidence="1">
    <location>
        <begin position="60"/>
        <end position="93"/>
    </location>
</feature>
<feature type="transmembrane region" description="Helical" evidence="2">
    <location>
        <begin position="137"/>
        <end position="154"/>
    </location>
</feature>
<evidence type="ECO:0000256" key="2">
    <source>
        <dbReference type="SAM" id="Phobius"/>
    </source>
</evidence>
<comment type="caution">
    <text evidence="3">The sequence shown here is derived from an EMBL/GenBank/DDBJ whole genome shotgun (WGS) entry which is preliminary data.</text>
</comment>